<proteinExistence type="predicted"/>
<accession>A0AA88P4F0</accession>
<dbReference type="EMBL" id="JAUYZG010000023">
    <property type="protein sequence ID" value="KAK2871444.1"/>
    <property type="molecule type" value="Genomic_DNA"/>
</dbReference>
<dbReference type="InterPro" id="IPR003961">
    <property type="entry name" value="FN3_dom"/>
</dbReference>
<reference evidence="2" key="1">
    <citation type="submission" date="2023-08" db="EMBL/GenBank/DDBJ databases">
        <title>Chromosome-level Genome Assembly of mud carp (Cirrhinus molitorella).</title>
        <authorList>
            <person name="Liu H."/>
        </authorList>
    </citation>
    <scope>NUCLEOTIDE SEQUENCE</scope>
    <source>
        <strain evidence="2">Prfri</strain>
        <tissue evidence="2">Muscle</tissue>
    </source>
</reference>
<dbReference type="Proteomes" id="UP001187343">
    <property type="component" value="Unassembled WGS sequence"/>
</dbReference>
<dbReference type="AlphaFoldDB" id="A0AA88P4F0"/>
<protein>
    <recommendedName>
        <fullName evidence="1">Fibronectin type-III domain-containing protein</fullName>
    </recommendedName>
</protein>
<organism evidence="2 3">
    <name type="scientific">Cirrhinus molitorella</name>
    <name type="common">mud carp</name>
    <dbReference type="NCBI Taxonomy" id="172907"/>
    <lineage>
        <taxon>Eukaryota</taxon>
        <taxon>Metazoa</taxon>
        <taxon>Chordata</taxon>
        <taxon>Craniata</taxon>
        <taxon>Vertebrata</taxon>
        <taxon>Euteleostomi</taxon>
        <taxon>Actinopterygii</taxon>
        <taxon>Neopterygii</taxon>
        <taxon>Teleostei</taxon>
        <taxon>Ostariophysi</taxon>
        <taxon>Cypriniformes</taxon>
        <taxon>Cyprinidae</taxon>
        <taxon>Labeoninae</taxon>
        <taxon>Labeonini</taxon>
        <taxon>Cirrhinus</taxon>
    </lineage>
</organism>
<dbReference type="CDD" id="cd00063">
    <property type="entry name" value="FN3"/>
    <property type="match status" value="1"/>
</dbReference>
<dbReference type="SUPFAM" id="SSF49265">
    <property type="entry name" value="Fibronectin type III"/>
    <property type="match status" value="1"/>
</dbReference>
<dbReference type="Gene3D" id="2.60.40.10">
    <property type="entry name" value="Immunoglobulins"/>
    <property type="match status" value="1"/>
</dbReference>
<feature type="domain" description="Fibronectin type-III" evidence="1">
    <location>
        <begin position="1"/>
        <end position="73"/>
    </location>
</feature>
<dbReference type="InterPro" id="IPR013783">
    <property type="entry name" value="Ig-like_fold"/>
</dbReference>
<evidence type="ECO:0000313" key="2">
    <source>
        <dbReference type="EMBL" id="KAK2871444.1"/>
    </source>
</evidence>
<comment type="caution">
    <text evidence="2">The sequence shown here is derived from an EMBL/GenBank/DDBJ whole genome shotgun (WGS) entry which is preliminary data.</text>
</comment>
<name>A0AA88P4F0_9TELE</name>
<evidence type="ECO:0000259" key="1">
    <source>
        <dbReference type="PROSITE" id="PS50853"/>
    </source>
</evidence>
<gene>
    <name evidence="2" type="ORF">Q8A67_023971</name>
</gene>
<keyword evidence="3" id="KW-1185">Reference proteome</keyword>
<dbReference type="PROSITE" id="PS50853">
    <property type="entry name" value="FN3"/>
    <property type="match status" value="1"/>
</dbReference>
<evidence type="ECO:0000313" key="3">
    <source>
        <dbReference type="Proteomes" id="UP001187343"/>
    </source>
</evidence>
<dbReference type="InterPro" id="IPR036116">
    <property type="entry name" value="FN3_sf"/>
</dbReference>
<sequence length="192" mass="21617">MVITVSPSDPATEELRLLYKIKEIKDWKHQSVLQGQSTVTLTDLRPETEYEIKCAAMGKLNYSDVIRVTTHPDIIREGKRQEASSERIIMRTLLENLGLAEYYDEKLTLHTVLQIDKNSVTDVPIPGRKRAGGREKRGRALKERCPRAQKNETHILAVGTFRLVERSFGVGGAQAQSALTVTVIGVQRVLHE</sequence>